<dbReference type="InterPro" id="IPR053855">
    <property type="entry name" value="DUF6931"/>
</dbReference>
<reference evidence="1 2" key="1">
    <citation type="journal article" date="2017" name="Int. J. Syst. Evol. Microbiol.">
        <title>Gemmobacter straminiformis sp. nov., isolated from an artificial fountain.</title>
        <authorList>
            <person name="Kang J.Y."/>
            <person name="Kim M.J."/>
            <person name="Chun J."/>
            <person name="Son K.P."/>
            <person name="Jahng K.Y."/>
        </authorList>
    </citation>
    <scope>NUCLEOTIDE SEQUENCE [LARGE SCALE GENOMIC DNA]</scope>
    <source>
        <strain evidence="1 2">CAM-8</strain>
    </source>
</reference>
<sequence>MKNRFANLKKVPQQPAARLLAMANLKLDAELQSPASAPVDVVLAELDAKAAFPDTLKLLSVALPPREAVWWACLAGRDLLAANPKLKPPRTLEAAEAWVFRPTEENRAAVQKSVDTAENDDDCVWCAMAAIYSAGNLGVGHMSEYPVAPEALPAMVIKMVILSLSVHAADFEDHCRLVVDRALDIARGGSGQITPQAQLQEGV</sequence>
<organism evidence="1 2">
    <name type="scientific">Paragemmobacter straminiformis</name>
    <dbReference type="NCBI Taxonomy" id="2045119"/>
    <lineage>
        <taxon>Bacteria</taxon>
        <taxon>Pseudomonadati</taxon>
        <taxon>Pseudomonadota</taxon>
        <taxon>Alphaproteobacteria</taxon>
        <taxon>Rhodobacterales</taxon>
        <taxon>Paracoccaceae</taxon>
        <taxon>Paragemmobacter</taxon>
    </lineage>
</organism>
<evidence type="ECO:0000313" key="2">
    <source>
        <dbReference type="Proteomes" id="UP000555411"/>
    </source>
</evidence>
<proteinExistence type="predicted"/>
<comment type="caution">
    <text evidence="1">The sequence shown here is derived from an EMBL/GenBank/DDBJ whole genome shotgun (WGS) entry which is preliminary data.</text>
</comment>
<dbReference type="RefSeq" id="WP_185798044.1">
    <property type="nucleotide sequence ID" value="NZ_JACLQD010000003.1"/>
</dbReference>
<accession>A0A842I9Y1</accession>
<gene>
    <name evidence="1" type="ORF">H7F16_13075</name>
</gene>
<keyword evidence="2" id="KW-1185">Reference proteome</keyword>
<dbReference type="Proteomes" id="UP000555411">
    <property type="component" value="Unassembled WGS sequence"/>
</dbReference>
<dbReference type="Pfam" id="PF22011">
    <property type="entry name" value="DUF6931"/>
    <property type="match status" value="1"/>
</dbReference>
<protein>
    <submittedName>
        <fullName evidence="1">Uncharacterized protein</fullName>
    </submittedName>
</protein>
<dbReference type="AlphaFoldDB" id="A0A842I9Y1"/>
<evidence type="ECO:0000313" key="1">
    <source>
        <dbReference type="EMBL" id="MBC2836445.1"/>
    </source>
</evidence>
<name>A0A842I9Y1_9RHOB</name>
<dbReference type="EMBL" id="JACLQD010000003">
    <property type="protein sequence ID" value="MBC2836445.1"/>
    <property type="molecule type" value="Genomic_DNA"/>
</dbReference>